<accession>A0A507C358</accession>
<proteinExistence type="predicted"/>
<dbReference type="AlphaFoldDB" id="A0A507C358"/>
<dbReference type="OrthoDB" id="2204642at2759"/>
<evidence type="ECO:0000313" key="2">
    <source>
        <dbReference type="EMBL" id="TPX33808.1"/>
    </source>
</evidence>
<evidence type="ECO:0000259" key="1">
    <source>
        <dbReference type="PROSITE" id="PS50878"/>
    </source>
</evidence>
<dbReference type="InterPro" id="IPR000477">
    <property type="entry name" value="RT_dom"/>
</dbReference>
<reference evidence="2 3" key="1">
    <citation type="journal article" date="2019" name="Sci. Rep.">
        <title>Comparative genomics of chytrid fungi reveal insights into the obligate biotrophic and pathogenic lifestyle of Synchytrium endobioticum.</title>
        <authorList>
            <person name="van de Vossenberg B.T.L.H."/>
            <person name="Warris S."/>
            <person name="Nguyen H.D.T."/>
            <person name="van Gent-Pelzer M.P.E."/>
            <person name="Joly D.L."/>
            <person name="van de Geest H.C."/>
            <person name="Bonants P.J.M."/>
            <person name="Smith D.S."/>
            <person name="Levesque C.A."/>
            <person name="van der Lee T.A.J."/>
        </authorList>
    </citation>
    <scope>NUCLEOTIDE SEQUENCE [LARGE SCALE GENOMIC DNA]</scope>
    <source>
        <strain evidence="2 3">LEV6574</strain>
    </source>
</reference>
<organism evidence="2 3">
    <name type="scientific">Synchytrium endobioticum</name>
    <dbReference type="NCBI Taxonomy" id="286115"/>
    <lineage>
        <taxon>Eukaryota</taxon>
        <taxon>Fungi</taxon>
        <taxon>Fungi incertae sedis</taxon>
        <taxon>Chytridiomycota</taxon>
        <taxon>Chytridiomycota incertae sedis</taxon>
        <taxon>Chytridiomycetes</taxon>
        <taxon>Synchytriales</taxon>
        <taxon>Synchytriaceae</taxon>
        <taxon>Synchytrium</taxon>
    </lineage>
</organism>
<gene>
    <name evidence="2" type="ORF">SeLEV6574_g08336</name>
</gene>
<sequence>MRSYHEGKLKTSIMETQLLAECVNKGNNEGVIVFLDQEKAYDRVDHKFLYKLLRIWNFPDNFIKLVEQMNEKSKFRVKINGNLTPEEKAQRGLRQGDPLSCYLYLIVMEALRLS</sequence>
<dbReference type="PANTHER" id="PTHR31635:SF196">
    <property type="entry name" value="REVERSE TRANSCRIPTASE DOMAIN-CONTAINING PROTEIN-RELATED"/>
    <property type="match status" value="1"/>
</dbReference>
<dbReference type="Proteomes" id="UP000320475">
    <property type="component" value="Unassembled WGS sequence"/>
</dbReference>
<comment type="caution">
    <text evidence="2">The sequence shown here is derived from an EMBL/GenBank/DDBJ whole genome shotgun (WGS) entry which is preliminary data.</text>
</comment>
<dbReference type="PANTHER" id="PTHR31635">
    <property type="entry name" value="REVERSE TRANSCRIPTASE DOMAIN-CONTAINING PROTEIN-RELATED"/>
    <property type="match status" value="1"/>
</dbReference>
<dbReference type="VEuPathDB" id="FungiDB:SeMB42_g04786"/>
<dbReference type="PROSITE" id="PS50878">
    <property type="entry name" value="RT_POL"/>
    <property type="match status" value="1"/>
</dbReference>
<dbReference type="EMBL" id="QEAM01000859">
    <property type="protein sequence ID" value="TPX33808.1"/>
    <property type="molecule type" value="Genomic_DNA"/>
</dbReference>
<feature type="domain" description="Reverse transcriptase" evidence="1">
    <location>
        <begin position="1"/>
        <end position="114"/>
    </location>
</feature>
<protein>
    <recommendedName>
        <fullName evidence="1">Reverse transcriptase domain-containing protein</fullName>
    </recommendedName>
</protein>
<dbReference type="Pfam" id="PF00078">
    <property type="entry name" value="RVT_1"/>
    <property type="match status" value="1"/>
</dbReference>
<name>A0A507C358_9FUNG</name>
<evidence type="ECO:0000313" key="3">
    <source>
        <dbReference type="Proteomes" id="UP000320475"/>
    </source>
</evidence>